<evidence type="ECO:0000256" key="2">
    <source>
        <dbReference type="PROSITE-ProRule" id="PRU00504"/>
    </source>
</evidence>
<protein>
    <submittedName>
        <fullName evidence="4">Uncharacterized protein</fullName>
    </submittedName>
</protein>
<dbReference type="GeneID" id="20654747"/>
<dbReference type="InterPro" id="IPR011042">
    <property type="entry name" value="6-blade_b-propeller_TolB-like"/>
</dbReference>
<name>G4YGA4_PHYSP</name>
<sequence length="839" mass="92610">MISWLPCRNSRTSGWKRRLGSDKRSSEGSRRPSASVLKTQRRLQEREEIRRRKAEEEERIANLENDERLVIAGIEKQLKLIGAFWTSTLPSRGDDEALPMCVAVLTVRALENPILGLDEDVILVGDNTAKIHGFDRKTKKLLFTSSWESDVDESLALRTPLAMASTRCGRLLVCEQGCARVAVIELRVLFQLYWTCALANQVTGGQTCNFDASTARTAFIDGNLQLTLPRGLAVDDAAGEFYASDEATNCIRVYKLPTNSIAKGVTLERSIAGSRGIVMKRPTGLDLSHYHVVVCDTGNSRLAVFAKRGAFVLTIGRKGLHGGEFYDLRDVKLANVRKRAITRGIQPEADAGISNEQFEAIVADCGNYRVQILNERGEFLRQLSLLGSLDQVVFQHDQFASLRAEIEREYAALHQRSPVLSGNRMDDIYSLATKLHPTCNLYARLTSYQMEWRDKRSHFHHPLALAYAPSEREIVVADRENASVYTYNFDAAGCTWLQLPRNQLRGVCSVHSCLQLSFTIGNPEEQAKDTPKKTWLYVSDPTAHRVAVLDSSNLNLQFFIGATTYGDQPLCSNGFKPGELNHPSFLATYSVGDDEVSAIIEGSNSSHPRTMLVISDSGNHSLSLFDARNGSFCGRIGEGFGHVEGFFDSPQGIAVWNNRLLFVSDQCNHRVQVFDLQTRRFTRAFGRLGTAPGEFNFPTGLALCSALPETPKCNFGPHRSDKLVVADTGNCRVQVLDLNGGAQLVLDAKATPFDHPLSPVGVSVQQRSGYILVSDVANRCVVIFTNYGEFLSAFGATGEVETRFVQPAAVVIVPLSTGTELLLAADASRCDISSFKLRL</sequence>
<dbReference type="Proteomes" id="UP000002640">
    <property type="component" value="Unassembled WGS sequence"/>
</dbReference>
<dbReference type="InterPro" id="IPR050952">
    <property type="entry name" value="TRIM-NHL_E3_ligases"/>
</dbReference>
<feature type="region of interest" description="Disordered" evidence="3">
    <location>
        <begin position="12"/>
        <end position="42"/>
    </location>
</feature>
<feature type="repeat" description="NHL" evidence="2">
    <location>
        <begin position="637"/>
        <end position="677"/>
    </location>
</feature>
<dbReference type="KEGG" id="psoj:PHYSODRAFT_476490"/>
<evidence type="ECO:0000313" key="5">
    <source>
        <dbReference type="Proteomes" id="UP000002640"/>
    </source>
</evidence>
<dbReference type="PANTHER" id="PTHR24104">
    <property type="entry name" value="E3 UBIQUITIN-PROTEIN LIGASE NHLRC1-RELATED"/>
    <property type="match status" value="1"/>
</dbReference>
<dbReference type="AlphaFoldDB" id="G4YGA4"/>
<dbReference type="GO" id="GO:0008270">
    <property type="term" value="F:zinc ion binding"/>
    <property type="evidence" value="ECO:0007669"/>
    <property type="project" value="UniProtKB-KW"/>
</dbReference>
<dbReference type="PANTHER" id="PTHR24104:SF25">
    <property type="entry name" value="PROTEIN LIN-41"/>
    <property type="match status" value="1"/>
</dbReference>
<dbReference type="SUPFAM" id="SSF101898">
    <property type="entry name" value="NHL repeat"/>
    <property type="match status" value="1"/>
</dbReference>
<keyword evidence="5" id="KW-1185">Reference proteome</keyword>
<dbReference type="InParanoid" id="G4YGA4"/>
<dbReference type="SUPFAM" id="SSF63825">
    <property type="entry name" value="YWTD domain"/>
    <property type="match status" value="1"/>
</dbReference>
<dbReference type="OMA" id="HYHVVVC"/>
<proteinExistence type="predicted"/>
<dbReference type="CDD" id="cd05819">
    <property type="entry name" value="NHL"/>
    <property type="match status" value="1"/>
</dbReference>
<dbReference type="Pfam" id="PF01436">
    <property type="entry name" value="NHL"/>
    <property type="match status" value="1"/>
</dbReference>
<gene>
    <name evidence="4" type="ORF">PHYSODRAFT_476490</name>
</gene>
<dbReference type="Gene3D" id="2.120.10.30">
    <property type="entry name" value="TolB, C-terminal domain"/>
    <property type="match status" value="3"/>
</dbReference>
<evidence type="ECO:0000313" key="4">
    <source>
        <dbReference type="EMBL" id="EGZ28716.1"/>
    </source>
</evidence>
<feature type="compositionally biased region" description="Basic and acidic residues" evidence="3">
    <location>
        <begin position="19"/>
        <end position="30"/>
    </location>
</feature>
<evidence type="ECO:0000256" key="3">
    <source>
        <dbReference type="SAM" id="MobiDB-lite"/>
    </source>
</evidence>
<dbReference type="EMBL" id="JH159151">
    <property type="protein sequence ID" value="EGZ28716.1"/>
    <property type="molecule type" value="Genomic_DNA"/>
</dbReference>
<dbReference type="RefSeq" id="XP_009515991.1">
    <property type="nucleotide sequence ID" value="XM_009517696.1"/>
</dbReference>
<evidence type="ECO:0000256" key="1">
    <source>
        <dbReference type="ARBA" id="ARBA00022737"/>
    </source>
</evidence>
<accession>G4YGA4</accession>
<dbReference type="InterPro" id="IPR001258">
    <property type="entry name" value="NHL_repeat"/>
</dbReference>
<keyword evidence="1" id="KW-0677">Repeat</keyword>
<dbReference type="PROSITE" id="PS51125">
    <property type="entry name" value="NHL"/>
    <property type="match status" value="1"/>
</dbReference>
<organism evidence="4 5">
    <name type="scientific">Phytophthora sojae (strain P6497)</name>
    <name type="common">Soybean stem and root rot agent</name>
    <name type="synonym">Phytophthora megasperma f. sp. glycines</name>
    <dbReference type="NCBI Taxonomy" id="1094619"/>
    <lineage>
        <taxon>Eukaryota</taxon>
        <taxon>Sar</taxon>
        <taxon>Stramenopiles</taxon>
        <taxon>Oomycota</taxon>
        <taxon>Peronosporomycetes</taxon>
        <taxon>Peronosporales</taxon>
        <taxon>Peronosporaceae</taxon>
        <taxon>Phytophthora</taxon>
    </lineage>
</organism>
<reference evidence="4 5" key="1">
    <citation type="journal article" date="2006" name="Science">
        <title>Phytophthora genome sequences uncover evolutionary origins and mechanisms of pathogenesis.</title>
        <authorList>
            <person name="Tyler B.M."/>
            <person name="Tripathy S."/>
            <person name="Zhang X."/>
            <person name="Dehal P."/>
            <person name="Jiang R.H."/>
            <person name="Aerts A."/>
            <person name="Arredondo F.D."/>
            <person name="Baxter L."/>
            <person name="Bensasson D."/>
            <person name="Beynon J.L."/>
            <person name="Chapman J."/>
            <person name="Damasceno C.M."/>
            <person name="Dorrance A.E."/>
            <person name="Dou D."/>
            <person name="Dickerman A.W."/>
            <person name="Dubchak I.L."/>
            <person name="Garbelotto M."/>
            <person name="Gijzen M."/>
            <person name="Gordon S.G."/>
            <person name="Govers F."/>
            <person name="Grunwald N.J."/>
            <person name="Huang W."/>
            <person name="Ivors K.L."/>
            <person name="Jones R.W."/>
            <person name="Kamoun S."/>
            <person name="Krampis K."/>
            <person name="Lamour K.H."/>
            <person name="Lee M.K."/>
            <person name="McDonald W.H."/>
            <person name="Medina M."/>
            <person name="Meijer H.J."/>
            <person name="Nordberg E.K."/>
            <person name="Maclean D.J."/>
            <person name="Ospina-Giraldo M.D."/>
            <person name="Morris P.F."/>
            <person name="Phuntumart V."/>
            <person name="Putnam N.H."/>
            <person name="Rash S."/>
            <person name="Rose J.K."/>
            <person name="Sakihama Y."/>
            <person name="Salamov A.A."/>
            <person name="Savidor A."/>
            <person name="Scheuring C.F."/>
            <person name="Smith B.M."/>
            <person name="Sobral B.W."/>
            <person name="Terry A."/>
            <person name="Torto-Alalibo T.A."/>
            <person name="Win J."/>
            <person name="Xu Z."/>
            <person name="Zhang H."/>
            <person name="Grigoriev I.V."/>
            <person name="Rokhsar D.S."/>
            <person name="Boore J.L."/>
        </authorList>
    </citation>
    <scope>NUCLEOTIDE SEQUENCE [LARGE SCALE GENOMIC DNA]</scope>
    <source>
        <strain evidence="4 5">P6497</strain>
    </source>
</reference>